<dbReference type="EMBL" id="BDQF01000407">
    <property type="protein sequence ID" value="GAW84541.1"/>
    <property type="molecule type" value="Genomic_DNA"/>
</dbReference>
<sequence>MILGSFDYISKYIVQHMINGELNELPSKQNYAIFDRGHDTCDASDIQQNLTKLLKTYPDLEKISDKMRNALCFVYNQSMTKNINSEHCDYLYFWLGNIIYNNMIYILNFTSVIYVINFILQNKEGWNICKFDKYNNDREEFMEIKKLFDYSKDYNKLKHVITSGSCNADYADLLNNYVFTYSSFELKCSNFPNVTKHCKYFNELFEDKDPKKLSCNSQYNNYKSVTQKQDHRGVAESRVKTLEQTTVKQPQELPRSAVHTGLHEDANRQDLNHVNSEFHHSDIKDPNQSDIIDFSASSSSKNMVIASLVVGITVLSFVLCKFTPVGYWLKKALVGKPKRKGNIIIDSNITDDYIIPDDLDSSRRFNIRYSNIY</sequence>
<evidence type="ECO:0000313" key="3">
    <source>
        <dbReference type="Proteomes" id="UP000195521"/>
    </source>
</evidence>
<evidence type="ECO:0000313" key="2">
    <source>
        <dbReference type="EMBL" id="GAW84541.1"/>
    </source>
</evidence>
<dbReference type="OrthoDB" id="381419at2759"/>
<dbReference type="AlphaFoldDB" id="A0A1Y1JPY1"/>
<dbReference type="Pfam" id="PF05795">
    <property type="entry name" value="Plasmodium_Vir"/>
    <property type="match status" value="1"/>
</dbReference>
<dbReference type="GeneID" id="39745348"/>
<comment type="caution">
    <text evidence="2">The sequence shown here is derived from an EMBL/GenBank/DDBJ whole genome shotgun (WGS) entry which is preliminary data.</text>
</comment>
<evidence type="ECO:0000256" key="1">
    <source>
        <dbReference type="SAM" id="Phobius"/>
    </source>
</evidence>
<reference evidence="3" key="1">
    <citation type="submission" date="2017-04" db="EMBL/GenBank/DDBJ databases">
        <title>Plasmodium gonderi genome.</title>
        <authorList>
            <person name="Arisue N."/>
            <person name="Honma H."/>
            <person name="Kawai S."/>
            <person name="Tougan T."/>
            <person name="Tanabe K."/>
            <person name="Horii T."/>
        </authorList>
    </citation>
    <scope>NUCLEOTIDE SEQUENCE [LARGE SCALE GENOMIC DNA]</scope>
    <source>
        <strain evidence="3">ATCC 30045</strain>
    </source>
</reference>
<accession>A0A1Y1JPY1</accession>
<keyword evidence="1" id="KW-0472">Membrane</keyword>
<proteinExistence type="predicted"/>
<dbReference type="OMA" id="KEGWNIC"/>
<dbReference type="RefSeq" id="XP_028547130.1">
    <property type="nucleotide sequence ID" value="XM_028691329.1"/>
</dbReference>
<name>A0A1Y1JPY1_PLAGO</name>
<keyword evidence="3" id="KW-1185">Reference proteome</keyword>
<organism evidence="2 3">
    <name type="scientific">Plasmodium gonderi</name>
    <dbReference type="NCBI Taxonomy" id="77519"/>
    <lineage>
        <taxon>Eukaryota</taxon>
        <taxon>Sar</taxon>
        <taxon>Alveolata</taxon>
        <taxon>Apicomplexa</taxon>
        <taxon>Aconoidasida</taxon>
        <taxon>Haemosporida</taxon>
        <taxon>Plasmodiidae</taxon>
        <taxon>Plasmodium</taxon>
        <taxon>Plasmodium (Plasmodium)</taxon>
    </lineage>
</organism>
<keyword evidence="1" id="KW-0812">Transmembrane</keyword>
<keyword evidence="1" id="KW-1133">Transmembrane helix</keyword>
<protein>
    <submittedName>
        <fullName evidence="2">Variable surface protein</fullName>
    </submittedName>
</protein>
<gene>
    <name evidence="2" type="ORF">PGO_003535</name>
</gene>
<dbReference type="Proteomes" id="UP000195521">
    <property type="component" value="Unassembled WGS sequence"/>
</dbReference>
<dbReference type="InterPro" id="IPR008780">
    <property type="entry name" value="Plasmodium_Vir"/>
</dbReference>
<feature type="transmembrane region" description="Helical" evidence="1">
    <location>
        <begin position="303"/>
        <end position="329"/>
    </location>
</feature>